<keyword evidence="1" id="KW-0328">Glycosyltransferase</keyword>
<accession>X0YQR0</accession>
<gene>
    <name evidence="4" type="ORF">S01H1_78929</name>
</gene>
<evidence type="ECO:0000256" key="2">
    <source>
        <dbReference type="ARBA" id="ARBA00022679"/>
    </source>
</evidence>
<feature type="non-terminal residue" evidence="4">
    <location>
        <position position="109"/>
    </location>
</feature>
<sequence length="109" mass="12336">MNFIQAGTVSIIVPCYNEKDLIEAKIRNLEELNYSKNKKDILIVDGGSEDGTWELLSANKEIRICCIEHQGKNIQLNTGLRLAKGDFIVCTDVDGVMEKSCLNRIMREF</sequence>
<reference evidence="4" key="1">
    <citation type="journal article" date="2014" name="Front. Microbiol.">
        <title>High frequency of phylogenetically diverse reductive dehalogenase-homologous genes in deep subseafloor sedimentary metagenomes.</title>
        <authorList>
            <person name="Kawai M."/>
            <person name="Futagami T."/>
            <person name="Toyoda A."/>
            <person name="Takaki Y."/>
            <person name="Nishi S."/>
            <person name="Hori S."/>
            <person name="Arai W."/>
            <person name="Tsubouchi T."/>
            <person name="Morono Y."/>
            <person name="Uchiyama I."/>
            <person name="Ito T."/>
            <person name="Fujiyama A."/>
            <person name="Inagaki F."/>
            <person name="Takami H."/>
        </authorList>
    </citation>
    <scope>NUCLEOTIDE SEQUENCE</scope>
    <source>
        <strain evidence="4">Expedition CK06-06</strain>
    </source>
</reference>
<keyword evidence="2" id="KW-0808">Transferase</keyword>
<dbReference type="Pfam" id="PF00535">
    <property type="entry name" value="Glycos_transf_2"/>
    <property type="match status" value="1"/>
</dbReference>
<organism evidence="4">
    <name type="scientific">marine sediment metagenome</name>
    <dbReference type="NCBI Taxonomy" id="412755"/>
    <lineage>
        <taxon>unclassified sequences</taxon>
        <taxon>metagenomes</taxon>
        <taxon>ecological metagenomes</taxon>
    </lineage>
</organism>
<evidence type="ECO:0000256" key="1">
    <source>
        <dbReference type="ARBA" id="ARBA00022676"/>
    </source>
</evidence>
<dbReference type="Gene3D" id="3.90.550.10">
    <property type="entry name" value="Spore Coat Polysaccharide Biosynthesis Protein SpsA, Chain A"/>
    <property type="match status" value="1"/>
</dbReference>
<feature type="domain" description="Glycosyltransferase 2-like" evidence="3">
    <location>
        <begin position="10"/>
        <end position="108"/>
    </location>
</feature>
<comment type="caution">
    <text evidence="4">The sequence shown here is derived from an EMBL/GenBank/DDBJ whole genome shotgun (WGS) entry which is preliminary data.</text>
</comment>
<dbReference type="PANTHER" id="PTHR43630">
    <property type="entry name" value="POLY-BETA-1,6-N-ACETYL-D-GLUCOSAMINE SYNTHASE"/>
    <property type="match status" value="1"/>
</dbReference>
<dbReference type="InterPro" id="IPR001173">
    <property type="entry name" value="Glyco_trans_2-like"/>
</dbReference>
<dbReference type="AlphaFoldDB" id="X0YQR0"/>
<evidence type="ECO:0000259" key="3">
    <source>
        <dbReference type="Pfam" id="PF00535"/>
    </source>
</evidence>
<dbReference type="PANTHER" id="PTHR43630:SF1">
    <property type="entry name" value="POLY-BETA-1,6-N-ACETYL-D-GLUCOSAMINE SYNTHASE"/>
    <property type="match status" value="1"/>
</dbReference>
<dbReference type="GO" id="GO:0016757">
    <property type="term" value="F:glycosyltransferase activity"/>
    <property type="evidence" value="ECO:0007669"/>
    <property type="project" value="UniProtKB-KW"/>
</dbReference>
<dbReference type="SUPFAM" id="SSF53448">
    <property type="entry name" value="Nucleotide-diphospho-sugar transferases"/>
    <property type="match status" value="1"/>
</dbReference>
<proteinExistence type="predicted"/>
<name>X0YQR0_9ZZZZ</name>
<dbReference type="EMBL" id="BARS01053159">
    <property type="protein sequence ID" value="GAG49217.1"/>
    <property type="molecule type" value="Genomic_DNA"/>
</dbReference>
<protein>
    <recommendedName>
        <fullName evidence="3">Glycosyltransferase 2-like domain-containing protein</fullName>
    </recommendedName>
</protein>
<evidence type="ECO:0000313" key="4">
    <source>
        <dbReference type="EMBL" id="GAG49217.1"/>
    </source>
</evidence>
<dbReference type="InterPro" id="IPR029044">
    <property type="entry name" value="Nucleotide-diphossugar_trans"/>
</dbReference>